<protein>
    <submittedName>
        <fullName evidence="2">Alpha/beta hydrolase</fullName>
    </submittedName>
</protein>
<dbReference type="Gene3D" id="3.40.50.1820">
    <property type="entry name" value="alpha/beta hydrolase"/>
    <property type="match status" value="1"/>
</dbReference>
<dbReference type="PANTHER" id="PTHR43433">
    <property type="entry name" value="HYDROLASE, ALPHA/BETA FOLD FAMILY PROTEIN"/>
    <property type="match status" value="1"/>
</dbReference>
<evidence type="ECO:0000259" key="1">
    <source>
        <dbReference type="Pfam" id="PF12697"/>
    </source>
</evidence>
<proteinExistence type="predicted"/>
<dbReference type="PANTHER" id="PTHR43433:SF10">
    <property type="entry name" value="AB HYDROLASE-1 DOMAIN-CONTAINING PROTEIN"/>
    <property type="match status" value="1"/>
</dbReference>
<dbReference type="RefSeq" id="WP_148455776.1">
    <property type="nucleotide sequence ID" value="NZ_VSDO01000004.1"/>
</dbReference>
<dbReference type="InterPro" id="IPR050471">
    <property type="entry name" value="AB_hydrolase"/>
</dbReference>
<feature type="domain" description="AB hydrolase-1" evidence="1">
    <location>
        <begin position="36"/>
        <end position="258"/>
    </location>
</feature>
<dbReference type="InterPro" id="IPR000073">
    <property type="entry name" value="AB_hydrolase_1"/>
</dbReference>
<name>A0A5D0CSB1_9BACL</name>
<dbReference type="SUPFAM" id="SSF53474">
    <property type="entry name" value="alpha/beta-Hydrolases"/>
    <property type="match status" value="1"/>
</dbReference>
<dbReference type="GO" id="GO:0016787">
    <property type="term" value="F:hydrolase activity"/>
    <property type="evidence" value="ECO:0007669"/>
    <property type="project" value="UniProtKB-KW"/>
</dbReference>
<dbReference type="Proteomes" id="UP000325218">
    <property type="component" value="Unassembled WGS sequence"/>
</dbReference>
<dbReference type="AlphaFoldDB" id="A0A5D0CSB1"/>
<evidence type="ECO:0000313" key="3">
    <source>
        <dbReference type="Proteomes" id="UP000325218"/>
    </source>
</evidence>
<dbReference type="InterPro" id="IPR029058">
    <property type="entry name" value="AB_hydrolase_fold"/>
</dbReference>
<dbReference type="OrthoDB" id="63519at2"/>
<keyword evidence="2" id="KW-0378">Hydrolase</keyword>
<gene>
    <name evidence="2" type="ORF">FRY98_21460</name>
</gene>
<sequence length="266" mass="28410">MNHVISKDGIQIAYDKQGKGPALILVASAAADHRDAGQLAERLGEHFTVYNYDRRGRGASTDAASYTVEREVEDIQALIAESGGSALLFGSSSGAVLALEAASRLKEGIDGVCLYEPPFIVDDGRSPVPSDYVQHLNRLVDAGDRSGAVEYFLTQALGVPSEFVEYMKADPSWKAMEQLAHTLAYDGMVMGDTQSGQPLPKGRWSVDVPVHVLCGEKSPSFLHSSAKALVELLANAEYRVMAGQDHSAVVMAPAALAEEIAVCFKA</sequence>
<reference evidence="2 3" key="1">
    <citation type="submission" date="2019-08" db="EMBL/GenBank/DDBJ databases">
        <title>Genome sequencing of Paenibacillus faecis DSM 23593(T).</title>
        <authorList>
            <person name="Kook J.-K."/>
            <person name="Park S.-N."/>
            <person name="Lim Y.K."/>
        </authorList>
    </citation>
    <scope>NUCLEOTIDE SEQUENCE [LARGE SCALE GENOMIC DNA]</scope>
    <source>
        <strain evidence="2 3">DSM 23593</strain>
    </source>
</reference>
<dbReference type="Pfam" id="PF12697">
    <property type="entry name" value="Abhydrolase_6"/>
    <property type="match status" value="1"/>
</dbReference>
<accession>A0A5D0CSB1</accession>
<evidence type="ECO:0000313" key="2">
    <source>
        <dbReference type="EMBL" id="TYA11687.1"/>
    </source>
</evidence>
<keyword evidence="3" id="KW-1185">Reference proteome</keyword>
<dbReference type="EMBL" id="VSDO01000004">
    <property type="protein sequence ID" value="TYA11687.1"/>
    <property type="molecule type" value="Genomic_DNA"/>
</dbReference>
<organism evidence="2 3">
    <name type="scientific">Paenibacillus faecis</name>
    <dbReference type="NCBI Taxonomy" id="862114"/>
    <lineage>
        <taxon>Bacteria</taxon>
        <taxon>Bacillati</taxon>
        <taxon>Bacillota</taxon>
        <taxon>Bacilli</taxon>
        <taxon>Bacillales</taxon>
        <taxon>Paenibacillaceae</taxon>
        <taxon>Paenibacillus</taxon>
    </lineage>
</organism>
<comment type="caution">
    <text evidence="2">The sequence shown here is derived from an EMBL/GenBank/DDBJ whole genome shotgun (WGS) entry which is preliminary data.</text>
</comment>